<dbReference type="InterPro" id="IPR002347">
    <property type="entry name" value="SDR_fam"/>
</dbReference>
<sequence length="252" mass="26599">MNDFKDKVVVVTGGGRGIGAMTARRFCEEGAHCVISSNVLSECEECAAELKKDGFSASVMACDVSKPADVDALIADTEKKFGRIDIFANIAGICTSGMNFLGVTPESWDRVMKINAFGTLYTNQKAIESMMRTGTKGNIVNVTSIAAKTGSGAVGVDYSASKAAIVNVTISAATFAARYGIRVNAVAPGPIQTKMTAVWDPKMCAKLVKTIPLGRKFGEPDDISEAIIFLASDKAKYISGEILDVNGAAWCD</sequence>
<comment type="similarity">
    <text evidence="1">Belongs to the short-chain dehydrogenases/reductases (SDR) family.</text>
</comment>
<proteinExistence type="inferred from homology"/>
<dbReference type="Pfam" id="PF13561">
    <property type="entry name" value="adh_short_C2"/>
    <property type="match status" value="1"/>
</dbReference>
<evidence type="ECO:0000313" key="4">
    <source>
        <dbReference type="EMBL" id="MFG6272612.1"/>
    </source>
</evidence>
<dbReference type="InterPro" id="IPR020904">
    <property type="entry name" value="Sc_DH/Rdtase_CS"/>
</dbReference>
<evidence type="ECO:0000313" key="5">
    <source>
        <dbReference type="EMBL" id="NME27199.1"/>
    </source>
</evidence>
<organism evidence="5 6">
    <name type="scientific">Megasphaera hexanoica</name>
    <dbReference type="NCBI Taxonomy" id="1675036"/>
    <lineage>
        <taxon>Bacteria</taxon>
        <taxon>Bacillati</taxon>
        <taxon>Bacillota</taxon>
        <taxon>Negativicutes</taxon>
        <taxon>Veillonellales</taxon>
        <taxon>Veillonellaceae</taxon>
        <taxon>Megasphaera</taxon>
    </lineage>
</organism>
<evidence type="ECO:0000313" key="7">
    <source>
        <dbReference type="Proteomes" id="UP001605989"/>
    </source>
</evidence>
<protein>
    <submittedName>
        <fullName evidence="4">SDR family NAD(P)-dependent oxidoreductase</fullName>
        <ecNumber evidence="4">1.1.1.-</ecNumber>
    </submittedName>
    <submittedName>
        <fullName evidence="5">SDR family oxidoreductase</fullName>
    </submittedName>
</protein>
<reference evidence="4 7" key="2">
    <citation type="submission" date="2024-10" db="EMBL/GenBank/DDBJ databases">
        <authorList>
            <person name="Sang B.-I."/>
            <person name="Prabhaharan D."/>
        </authorList>
    </citation>
    <scope>NUCLEOTIDE SEQUENCE [LARGE SCALE GENOMIC DNA]</scope>
    <source>
        <strain evidence="4 7">MH</strain>
    </source>
</reference>
<comment type="caution">
    <text evidence="5">The sequence shown here is derived from an EMBL/GenBank/DDBJ whole genome shotgun (WGS) entry which is preliminary data.</text>
</comment>
<reference evidence="5 6" key="1">
    <citation type="submission" date="2020-04" db="EMBL/GenBank/DDBJ databases">
        <authorList>
            <person name="Hitch T.C.A."/>
            <person name="Wylensek D."/>
            <person name="Clavel T."/>
        </authorList>
    </citation>
    <scope>NUCLEOTIDE SEQUENCE [LARGE SCALE GENOMIC DNA]</scope>
    <source>
        <strain evidence="5 6">Oil-RF-744-FAT-WT-6-1</strain>
    </source>
</reference>
<dbReference type="SUPFAM" id="SSF51735">
    <property type="entry name" value="NAD(P)-binding Rossmann-fold domains"/>
    <property type="match status" value="1"/>
</dbReference>
<dbReference type="PANTHER" id="PTHR42760:SF40">
    <property type="entry name" value="3-OXOACYL-[ACYL-CARRIER-PROTEIN] REDUCTASE, CHLOROPLASTIC"/>
    <property type="match status" value="1"/>
</dbReference>
<dbReference type="RefSeq" id="WP_059076365.1">
    <property type="nucleotide sequence ID" value="NZ_CP011940.1"/>
</dbReference>
<keyword evidence="7" id="KW-1185">Reference proteome</keyword>
<dbReference type="Proteomes" id="UP001605989">
    <property type="component" value="Unassembled WGS sequence"/>
</dbReference>
<dbReference type="PANTHER" id="PTHR42760">
    <property type="entry name" value="SHORT-CHAIN DEHYDROGENASES/REDUCTASES FAMILY MEMBER"/>
    <property type="match status" value="1"/>
</dbReference>
<dbReference type="Proteomes" id="UP000591071">
    <property type="component" value="Unassembled WGS sequence"/>
</dbReference>
<dbReference type="EC" id="1.1.1.-" evidence="4"/>
<gene>
    <name evidence="4" type="ORF">ACGTZG_05355</name>
    <name evidence="5" type="ORF">HF872_00960</name>
</gene>
<dbReference type="EMBL" id="JBIEKR010000004">
    <property type="protein sequence ID" value="MFG6272612.1"/>
    <property type="molecule type" value="Genomic_DNA"/>
</dbReference>
<dbReference type="SMART" id="SM00822">
    <property type="entry name" value="PKS_KR"/>
    <property type="match status" value="1"/>
</dbReference>
<accession>A0A848BW73</accession>
<dbReference type="AlphaFoldDB" id="A0A848BW73"/>
<dbReference type="GO" id="GO:0008206">
    <property type="term" value="P:bile acid metabolic process"/>
    <property type="evidence" value="ECO:0007669"/>
    <property type="project" value="UniProtKB-ARBA"/>
</dbReference>
<evidence type="ECO:0000259" key="3">
    <source>
        <dbReference type="SMART" id="SM00822"/>
    </source>
</evidence>
<dbReference type="InterPro" id="IPR036291">
    <property type="entry name" value="NAD(P)-bd_dom_sf"/>
</dbReference>
<dbReference type="KEGG" id="mhw:ACT01_02955"/>
<dbReference type="FunFam" id="3.40.50.720:FF:000084">
    <property type="entry name" value="Short-chain dehydrogenase reductase"/>
    <property type="match status" value="1"/>
</dbReference>
<evidence type="ECO:0000256" key="2">
    <source>
        <dbReference type="ARBA" id="ARBA00023002"/>
    </source>
</evidence>
<dbReference type="PROSITE" id="PS00061">
    <property type="entry name" value="ADH_SHORT"/>
    <property type="match status" value="1"/>
</dbReference>
<dbReference type="Gene3D" id="3.40.50.720">
    <property type="entry name" value="NAD(P)-binding Rossmann-like Domain"/>
    <property type="match status" value="1"/>
</dbReference>
<dbReference type="GO" id="GO:0016616">
    <property type="term" value="F:oxidoreductase activity, acting on the CH-OH group of donors, NAD or NADP as acceptor"/>
    <property type="evidence" value="ECO:0007669"/>
    <property type="project" value="UniProtKB-ARBA"/>
</dbReference>
<dbReference type="PRINTS" id="PR00080">
    <property type="entry name" value="SDRFAMILY"/>
</dbReference>
<dbReference type="InterPro" id="IPR057326">
    <property type="entry name" value="KR_dom"/>
</dbReference>
<evidence type="ECO:0000313" key="6">
    <source>
        <dbReference type="Proteomes" id="UP000591071"/>
    </source>
</evidence>
<dbReference type="GO" id="GO:0030497">
    <property type="term" value="P:fatty acid elongation"/>
    <property type="evidence" value="ECO:0007669"/>
    <property type="project" value="TreeGrafter"/>
</dbReference>
<dbReference type="EMBL" id="JABAFG010000001">
    <property type="protein sequence ID" value="NME27199.1"/>
    <property type="molecule type" value="Genomic_DNA"/>
</dbReference>
<dbReference type="OrthoDB" id="9803333at2"/>
<dbReference type="PRINTS" id="PR00081">
    <property type="entry name" value="GDHRDH"/>
</dbReference>
<keyword evidence="2 4" id="KW-0560">Oxidoreductase</keyword>
<evidence type="ECO:0000256" key="1">
    <source>
        <dbReference type="ARBA" id="ARBA00006484"/>
    </source>
</evidence>
<feature type="domain" description="Ketoreductase" evidence="3">
    <location>
        <begin position="7"/>
        <end position="194"/>
    </location>
</feature>
<name>A0A848BW73_9FIRM</name>